<evidence type="ECO:0000256" key="2">
    <source>
        <dbReference type="SAM" id="Phobius"/>
    </source>
</evidence>
<reference evidence="3" key="1">
    <citation type="submission" date="2016-04" db="EMBL/GenBank/DDBJ databases">
        <authorList>
            <person name="Evans L.H."/>
            <person name="Alamgir A."/>
            <person name="Owens N."/>
            <person name="Weber N.D."/>
            <person name="Virtaneva K."/>
            <person name="Barbian K."/>
            <person name="Babar A."/>
            <person name="Rosenke K."/>
        </authorList>
    </citation>
    <scope>NUCLEOTIDE SEQUENCE</scope>
    <source>
        <strain evidence="3">86</strain>
    </source>
</reference>
<feature type="region of interest" description="Disordered" evidence="1">
    <location>
        <begin position="65"/>
        <end position="98"/>
    </location>
</feature>
<keyword evidence="2" id="KW-0472">Membrane</keyword>
<dbReference type="SUPFAM" id="SSF88713">
    <property type="entry name" value="Glycoside hydrolase/deacetylase"/>
    <property type="match status" value="1"/>
</dbReference>
<dbReference type="Pfam" id="PF04748">
    <property type="entry name" value="Polysacc_deac_2"/>
    <property type="match status" value="1"/>
</dbReference>
<proteinExistence type="predicted"/>
<dbReference type="EMBL" id="FLUO01000001">
    <property type="protein sequence ID" value="SBV95490.1"/>
    <property type="molecule type" value="Genomic_DNA"/>
</dbReference>
<dbReference type="InterPro" id="IPR006837">
    <property type="entry name" value="Divergent_DAC"/>
</dbReference>
<keyword evidence="2" id="KW-0812">Transmembrane</keyword>
<dbReference type="CDD" id="cd10936">
    <property type="entry name" value="CE4_DAC2"/>
    <property type="match status" value="1"/>
</dbReference>
<dbReference type="InterPro" id="IPR011330">
    <property type="entry name" value="Glyco_hydro/deAcase_b/a-brl"/>
</dbReference>
<sequence>MVAGRTRRGRKSGGKAGFLRRLTKGSAATALVAVAVFAALMAGASIGWWGASHFAEKPAPRVVHREPPLVPAPAPPPAATPAPEPEVAALPPPALPAPAQPGWRRNAIAFVPEPGKPMIAIVIDDMGIDVKRSARIIALPPPLTTSFLSYAHNLATQARAAHAAGHELMLHMPMEPFGTGYDPGPDVLLTAMSDDAIRARLRQSLASFSGYVGINNHMGSRFTADERGMHAVMDVLKGDGLLFLDSLTSARSVGVKIAGAERVPNLVRNVFLDDSPDPAAIREQLRRVEEHARRTGSAIAIGHPRETTLDALAEWLPAARAKGFQFVPISALAKAKYGQ</sequence>
<keyword evidence="2" id="KW-1133">Transmembrane helix</keyword>
<organism evidence="3">
    <name type="scientific">uncultured Alphaproteobacteria bacterium</name>
    <dbReference type="NCBI Taxonomy" id="91750"/>
    <lineage>
        <taxon>Bacteria</taxon>
        <taxon>Pseudomonadati</taxon>
        <taxon>Pseudomonadota</taxon>
        <taxon>Alphaproteobacteria</taxon>
        <taxon>environmental samples</taxon>
    </lineage>
</organism>
<feature type="compositionally biased region" description="Pro residues" evidence="1">
    <location>
        <begin position="68"/>
        <end position="98"/>
    </location>
</feature>
<gene>
    <name evidence="3" type="ORF">KL86APRO_10642</name>
</gene>
<dbReference type="PANTHER" id="PTHR30105">
    <property type="entry name" value="UNCHARACTERIZED YIBQ-RELATED"/>
    <property type="match status" value="1"/>
</dbReference>
<dbReference type="AlphaFoldDB" id="A0A212J7S7"/>
<dbReference type="PANTHER" id="PTHR30105:SF2">
    <property type="entry name" value="DIVERGENT POLYSACCHARIDE DEACETYLASE SUPERFAMILY"/>
    <property type="match status" value="1"/>
</dbReference>
<name>A0A212J7S7_9PROT</name>
<dbReference type="GO" id="GO:0005975">
    <property type="term" value="P:carbohydrate metabolic process"/>
    <property type="evidence" value="ECO:0007669"/>
    <property type="project" value="InterPro"/>
</dbReference>
<evidence type="ECO:0000313" key="3">
    <source>
        <dbReference type="EMBL" id="SBV95490.1"/>
    </source>
</evidence>
<accession>A0A212J7S7</accession>
<evidence type="ECO:0008006" key="4">
    <source>
        <dbReference type="Google" id="ProtNLM"/>
    </source>
</evidence>
<feature type="transmembrane region" description="Helical" evidence="2">
    <location>
        <begin position="28"/>
        <end position="51"/>
    </location>
</feature>
<dbReference type="Gene3D" id="3.20.20.370">
    <property type="entry name" value="Glycoside hydrolase/deacetylase"/>
    <property type="match status" value="1"/>
</dbReference>
<protein>
    <recommendedName>
        <fullName evidence="4">Divergent polysaccharide deacetylase family protein</fullName>
    </recommendedName>
</protein>
<evidence type="ECO:0000256" key="1">
    <source>
        <dbReference type="SAM" id="MobiDB-lite"/>
    </source>
</evidence>